<evidence type="ECO:0000313" key="3">
    <source>
        <dbReference type="Proteomes" id="UP000759298"/>
    </source>
</evidence>
<dbReference type="RefSeq" id="WP_222824306.1">
    <property type="nucleotide sequence ID" value="NZ_JAHWXP010000002.1"/>
</dbReference>
<keyword evidence="1" id="KW-0663">Pyridoxal phosphate</keyword>
<proteinExistence type="inferred from homology"/>
<comment type="similarity">
    <text evidence="1">Belongs to the DegT/DnrJ/EryC1 family.</text>
</comment>
<name>A0ABS7PC68_9SPHN</name>
<dbReference type="Proteomes" id="UP000759298">
    <property type="component" value="Unassembled WGS sequence"/>
</dbReference>
<dbReference type="Gene3D" id="3.90.1150.10">
    <property type="entry name" value="Aspartate Aminotransferase, domain 1"/>
    <property type="match status" value="1"/>
</dbReference>
<dbReference type="PIRSF" id="PIRSF000390">
    <property type="entry name" value="PLP_StrS"/>
    <property type="match status" value="1"/>
</dbReference>
<dbReference type="SUPFAM" id="SSF53383">
    <property type="entry name" value="PLP-dependent transferases"/>
    <property type="match status" value="1"/>
</dbReference>
<keyword evidence="2" id="KW-0808">Transferase</keyword>
<dbReference type="InterPro" id="IPR000653">
    <property type="entry name" value="DegT/StrS_aminotransferase"/>
</dbReference>
<gene>
    <name evidence="2" type="ORF">KYN89_06245</name>
</gene>
<dbReference type="PANTHER" id="PTHR30244">
    <property type="entry name" value="TRANSAMINASE"/>
    <property type="match status" value="1"/>
</dbReference>
<dbReference type="InterPro" id="IPR015424">
    <property type="entry name" value="PyrdxlP-dep_Trfase"/>
</dbReference>
<dbReference type="InterPro" id="IPR015421">
    <property type="entry name" value="PyrdxlP-dep_Trfase_major"/>
</dbReference>
<evidence type="ECO:0000313" key="2">
    <source>
        <dbReference type="EMBL" id="MBY8336643.1"/>
    </source>
</evidence>
<reference evidence="2 3" key="1">
    <citation type="submission" date="2021-07" db="EMBL/GenBank/DDBJ databases">
        <title>Alteriqipengyuania abyssalis NZ-12B nov, sp.nov isolated from deep sea sponge in pacific ocean.</title>
        <authorList>
            <person name="Tareen S."/>
            <person name="Wink J."/>
        </authorList>
    </citation>
    <scope>NUCLEOTIDE SEQUENCE [LARGE SCALE GENOMIC DNA]</scope>
    <source>
        <strain evidence="2 3">NZ-12B</strain>
    </source>
</reference>
<keyword evidence="3" id="KW-1185">Reference proteome</keyword>
<sequence>MQFIDLAAQQQRIRPALDARIAAVLDHGKYIMGPEVAEFEGKLAEFCGAKHALGCANGTDALQLALMALGAGPGDAVFCPTFTFASTAEIVPMTGATPVFVDVDERTYNLDVESLKRAIAFAKAEGMKPAGVIAVDLFGLPADYDAIEAVAQENGMWVVSDSAQGFGADYNGRRTGSIGTIATTSFFPAKPLGCYGDGGAVFTDDDELRALLDSYRVHGKGTHKYDNERIGLNSRLDTLQAAILLEKLAIYEDEIEARQVVANRYTDALGDLLITPHVPNGCRSVWAQYTVRTRDGSGRDAVMATLKEHGVPSVVYYPRPLHLQTAYSSFPGDPEGLATSERMANEVFSLPMHPYMDEGTQAKVIEALRAAVVPA</sequence>
<dbReference type="Gene3D" id="3.40.640.10">
    <property type="entry name" value="Type I PLP-dependent aspartate aminotransferase-like (Major domain)"/>
    <property type="match status" value="1"/>
</dbReference>
<keyword evidence="2" id="KW-0032">Aminotransferase</keyword>
<evidence type="ECO:0000256" key="1">
    <source>
        <dbReference type="RuleBase" id="RU004508"/>
    </source>
</evidence>
<dbReference type="InterPro" id="IPR015422">
    <property type="entry name" value="PyrdxlP-dep_Trfase_small"/>
</dbReference>
<organism evidence="2 3">
    <name type="scientific">Alteriqipengyuania abyssalis</name>
    <dbReference type="NCBI Taxonomy" id="2860200"/>
    <lineage>
        <taxon>Bacteria</taxon>
        <taxon>Pseudomonadati</taxon>
        <taxon>Pseudomonadota</taxon>
        <taxon>Alphaproteobacteria</taxon>
        <taxon>Sphingomonadales</taxon>
        <taxon>Erythrobacteraceae</taxon>
        <taxon>Alteriqipengyuania</taxon>
    </lineage>
</organism>
<dbReference type="EMBL" id="JAHWXP010000002">
    <property type="protein sequence ID" value="MBY8336643.1"/>
    <property type="molecule type" value="Genomic_DNA"/>
</dbReference>
<dbReference type="Pfam" id="PF01041">
    <property type="entry name" value="DegT_DnrJ_EryC1"/>
    <property type="match status" value="1"/>
</dbReference>
<dbReference type="GO" id="GO:0008483">
    <property type="term" value="F:transaminase activity"/>
    <property type="evidence" value="ECO:0007669"/>
    <property type="project" value="UniProtKB-KW"/>
</dbReference>
<dbReference type="CDD" id="cd00616">
    <property type="entry name" value="AHBA_syn"/>
    <property type="match status" value="1"/>
</dbReference>
<protein>
    <submittedName>
        <fullName evidence="2">DegT/DnrJ/EryC1/StrS family aminotransferase</fullName>
    </submittedName>
</protein>
<accession>A0ABS7PC68</accession>
<comment type="caution">
    <text evidence="2">The sequence shown here is derived from an EMBL/GenBank/DDBJ whole genome shotgun (WGS) entry which is preliminary data.</text>
</comment>
<dbReference type="PANTHER" id="PTHR30244:SF42">
    <property type="entry name" value="UDP-2-ACETAMIDO-2-DEOXY-3-OXO-D-GLUCURONATE AMINOTRANSFERASE"/>
    <property type="match status" value="1"/>
</dbReference>